<comment type="caution">
    <text evidence="2">The sequence shown here is derived from an EMBL/GenBank/DDBJ whole genome shotgun (WGS) entry which is preliminary data.</text>
</comment>
<feature type="coiled-coil region" evidence="1">
    <location>
        <begin position="7"/>
        <end position="41"/>
    </location>
</feature>
<dbReference type="Gene3D" id="1.10.530.10">
    <property type="match status" value="1"/>
</dbReference>
<gene>
    <name evidence="2" type="ORF">ACFSBI_11275</name>
</gene>
<name>A0ABW4LFV6_9MICO</name>
<feature type="non-terminal residue" evidence="2">
    <location>
        <position position="1"/>
    </location>
</feature>
<dbReference type="EMBL" id="JBHUEA010000017">
    <property type="protein sequence ID" value="MFD1722132.1"/>
    <property type="molecule type" value="Genomic_DNA"/>
</dbReference>
<evidence type="ECO:0008006" key="4">
    <source>
        <dbReference type="Google" id="ProtNLM"/>
    </source>
</evidence>
<dbReference type="Proteomes" id="UP001597347">
    <property type="component" value="Unassembled WGS sequence"/>
</dbReference>
<keyword evidence="1" id="KW-0175">Coiled coil</keyword>
<dbReference type="SUPFAM" id="SSF53955">
    <property type="entry name" value="Lysozyme-like"/>
    <property type="match status" value="1"/>
</dbReference>
<protein>
    <recommendedName>
        <fullName evidence="4">Lytic transglycosylase domain-containing protein</fullName>
    </recommendedName>
</protein>
<evidence type="ECO:0000256" key="1">
    <source>
        <dbReference type="SAM" id="Coils"/>
    </source>
</evidence>
<dbReference type="InterPro" id="IPR023346">
    <property type="entry name" value="Lysozyme-like_dom_sf"/>
</dbReference>
<organism evidence="2 3">
    <name type="scientific">Amnibacterium endophyticum</name>
    <dbReference type="NCBI Taxonomy" id="2109337"/>
    <lineage>
        <taxon>Bacteria</taxon>
        <taxon>Bacillati</taxon>
        <taxon>Actinomycetota</taxon>
        <taxon>Actinomycetes</taxon>
        <taxon>Micrococcales</taxon>
        <taxon>Microbacteriaceae</taxon>
        <taxon>Amnibacterium</taxon>
    </lineage>
</organism>
<proteinExistence type="predicted"/>
<accession>A0ABW4LFV6</accession>
<evidence type="ECO:0000313" key="3">
    <source>
        <dbReference type="Proteomes" id="UP001597347"/>
    </source>
</evidence>
<sequence length="178" mass="18490">AEAKAAERAAEAQVAATRARRERLQAQLHDLQATSSSLQASYAAAQAAKRAAAAAGHADGGGGSLSGLGTGPGSLSPADAQAYAASRLGAYGWSSGQMGCLTRLWNIESGWRWNAYNASSGAYGIPQSLPGSKMATAGGDWTTSSRTQIEWGLGYIQARYQTPCGALAFETSHVPYWY</sequence>
<evidence type="ECO:0000313" key="2">
    <source>
        <dbReference type="EMBL" id="MFD1722132.1"/>
    </source>
</evidence>
<reference evidence="3" key="1">
    <citation type="journal article" date="2019" name="Int. J. Syst. Evol. Microbiol.">
        <title>The Global Catalogue of Microorganisms (GCM) 10K type strain sequencing project: providing services to taxonomists for standard genome sequencing and annotation.</title>
        <authorList>
            <consortium name="The Broad Institute Genomics Platform"/>
            <consortium name="The Broad Institute Genome Sequencing Center for Infectious Disease"/>
            <person name="Wu L."/>
            <person name="Ma J."/>
        </authorList>
    </citation>
    <scope>NUCLEOTIDE SEQUENCE [LARGE SCALE GENOMIC DNA]</scope>
    <source>
        <strain evidence="3">CGMCC 1.12471</strain>
    </source>
</reference>
<keyword evidence="3" id="KW-1185">Reference proteome</keyword>